<protein>
    <recommendedName>
        <fullName evidence="1">DUF7514 domain-containing protein</fullName>
    </recommendedName>
</protein>
<proteinExistence type="predicted"/>
<dbReference type="Pfam" id="PF24355">
    <property type="entry name" value="DUF7514"/>
    <property type="match status" value="1"/>
</dbReference>
<feature type="domain" description="DUF7514" evidence="1">
    <location>
        <begin position="66"/>
        <end position="153"/>
    </location>
</feature>
<reference evidence="2" key="1">
    <citation type="journal article" date="2020" name="Stud. Mycol.">
        <title>101 Dothideomycetes genomes: a test case for predicting lifestyles and emergence of pathogens.</title>
        <authorList>
            <person name="Haridas S."/>
            <person name="Albert R."/>
            <person name="Binder M."/>
            <person name="Bloem J."/>
            <person name="Labutti K."/>
            <person name="Salamov A."/>
            <person name="Andreopoulos B."/>
            <person name="Baker S."/>
            <person name="Barry K."/>
            <person name="Bills G."/>
            <person name="Bluhm B."/>
            <person name="Cannon C."/>
            <person name="Castanera R."/>
            <person name="Culley D."/>
            <person name="Daum C."/>
            <person name="Ezra D."/>
            <person name="Gonzalez J."/>
            <person name="Henrissat B."/>
            <person name="Kuo A."/>
            <person name="Liang C."/>
            <person name="Lipzen A."/>
            <person name="Lutzoni F."/>
            <person name="Magnuson J."/>
            <person name="Mondo S."/>
            <person name="Nolan M."/>
            <person name="Ohm R."/>
            <person name="Pangilinan J."/>
            <person name="Park H.-J."/>
            <person name="Ramirez L."/>
            <person name="Alfaro M."/>
            <person name="Sun H."/>
            <person name="Tritt A."/>
            <person name="Yoshinaga Y."/>
            <person name="Zwiers L.-H."/>
            <person name="Turgeon B."/>
            <person name="Goodwin S."/>
            <person name="Spatafora J."/>
            <person name="Crous P."/>
            <person name="Grigoriev I."/>
        </authorList>
    </citation>
    <scope>NUCLEOTIDE SEQUENCE</scope>
    <source>
        <strain evidence="2">CBS 115976</strain>
    </source>
</reference>
<evidence type="ECO:0000313" key="3">
    <source>
        <dbReference type="Proteomes" id="UP000799302"/>
    </source>
</evidence>
<organism evidence="2 3">
    <name type="scientific">Microthyrium microscopicum</name>
    <dbReference type="NCBI Taxonomy" id="703497"/>
    <lineage>
        <taxon>Eukaryota</taxon>
        <taxon>Fungi</taxon>
        <taxon>Dikarya</taxon>
        <taxon>Ascomycota</taxon>
        <taxon>Pezizomycotina</taxon>
        <taxon>Dothideomycetes</taxon>
        <taxon>Dothideomycetes incertae sedis</taxon>
        <taxon>Microthyriales</taxon>
        <taxon>Microthyriaceae</taxon>
        <taxon>Microthyrium</taxon>
    </lineage>
</organism>
<dbReference type="EMBL" id="MU004232">
    <property type="protein sequence ID" value="KAF2672082.1"/>
    <property type="molecule type" value="Genomic_DNA"/>
</dbReference>
<evidence type="ECO:0000313" key="2">
    <source>
        <dbReference type="EMBL" id="KAF2672082.1"/>
    </source>
</evidence>
<name>A0A6A6UIP5_9PEZI</name>
<gene>
    <name evidence="2" type="ORF">BT63DRAFT_187229</name>
</gene>
<dbReference type="Proteomes" id="UP000799302">
    <property type="component" value="Unassembled WGS sequence"/>
</dbReference>
<sequence>MCDVATAMTVTRPPSFHNIDRAYAYIMPEAFAMIAGDMLQIDGLRWGRPEMIHKFGVGFFDKIFTAYYKAWSYPVTMADRPGSEDRNSLPLTQRNIVHSWLKIIIREDPDEMWSRLNCVLRDVPALVHPIYFGPFFEKIIPRSCFPREPSARAALIGEESNKEWGASCTAIIDEANARLDSSRKTGNIPSNLDQIEYQNAVAEAKQYEDIYKRSMGHWDIDINGNRTWVSFLKGDGTIVVILTVFQQGGSQW</sequence>
<evidence type="ECO:0000259" key="1">
    <source>
        <dbReference type="Pfam" id="PF24355"/>
    </source>
</evidence>
<accession>A0A6A6UIP5</accession>
<dbReference type="AlphaFoldDB" id="A0A6A6UIP5"/>
<keyword evidence="3" id="KW-1185">Reference proteome</keyword>
<dbReference type="InterPro" id="IPR055936">
    <property type="entry name" value="DUF7514"/>
</dbReference>